<reference evidence="2 3" key="1">
    <citation type="submission" date="2019-11" db="EMBL/GenBank/DDBJ databases">
        <authorList>
            <person name="Ay H."/>
        </authorList>
    </citation>
    <scope>NUCLEOTIDE SEQUENCE [LARGE SCALE GENOMIC DNA]</scope>
    <source>
        <strain evidence="2 3">BG9H</strain>
    </source>
</reference>
<keyword evidence="3" id="KW-1185">Reference proteome</keyword>
<evidence type="ECO:0000256" key="1">
    <source>
        <dbReference type="SAM" id="SignalP"/>
    </source>
</evidence>
<feature type="signal peptide" evidence="1">
    <location>
        <begin position="1"/>
        <end position="26"/>
    </location>
</feature>
<dbReference type="EMBL" id="WMBF01000004">
    <property type="protein sequence ID" value="MBW5420168.1"/>
    <property type="molecule type" value="Genomic_DNA"/>
</dbReference>
<feature type="chain" id="PRO_5045644279" evidence="1">
    <location>
        <begin position="27"/>
        <end position="61"/>
    </location>
</feature>
<dbReference type="Proteomes" id="UP001197114">
    <property type="component" value="Unassembled WGS sequence"/>
</dbReference>
<dbReference type="RefSeq" id="WP_219686676.1">
    <property type="nucleotide sequence ID" value="NZ_WMBF01000004.1"/>
</dbReference>
<keyword evidence="1" id="KW-0732">Signal</keyword>
<sequence>MRVTAIAASVLALGAVFGGITASADAQETVGQRTAAVAPATHVVLAADAAVPAPRGNNGNG</sequence>
<gene>
    <name evidence="2" type="ORF">GKQ77_01105</name>
</gene>
<evidence type="ECO:0000313" key="2">
    <source>
        <dbReference type="EMBL" id="MBW5420168.1"/>
    </source>
</evidence>
<evidence type="ECO:0000313" key="3">
    <source>
        <dbReference type="Proteomes" id="UP001197114"/>
    </source>
</evidence>
<accession>A0ABS6YFH2</accession>
<name>A0ABS6YFH2_9ACTN</name>
<organism evidence="2 3">
    <name type="scientific">Streptomyces anatolicus</name>
    <dbReference type="NCBI Taxonomy" id="2675858"/>
    <lineage>
        <taxon>Bacteria</taxon>
        <taxon>Bacillati</taxon>
        <taxon>Actinomycetota</taxon>
        <taxon>Actinomycetes</taxon>
        <taxon>Kitasatosporales</taxon>
        <taxon>Streptomycetaceae</taxon>
        <taxon>Streptomyces</taxon>
    </lineage>
</organism>
<protein>
    <submittedName>
        <fullName evidence="2">Uncharacterized protein</fullName>
    </submittedName>
</protein>
<proteinExistence type="predicted"/>
<comment type="caution">
    <text evidence="2">The sequence shown here is derived from an EMBL/GenBank/DDBJ whole genome shotgun (WGS) entry which is preliminary data.</text>
</comment>